<dbReference type="Proteomes" id="UP000689195">
    <property type="component" value="Unassembled WGS sequence"/>
</dbReference>
<organism evidence="2 3">
    <name type="scientific">Paramecium pentaurelia</name>
    <dbReference type="NCBI Taxonomy" id="43138"/>
    <lineage>
        <taxon>Eukaryota</taxon>
        <taxon>Sar</taxon>
        <taxon>Alveolata</taxon>
        <taxon>Ciliophora</taxon>
        <taxon>Intramacronucleata</taxon>
        <taxon>Oligohymenophorea</taxon>
        <taxon>Peniculida</taxon>
        <taxon>Parameciidae</taxon>
        <taxon>Paramecium</taxon>
    </lineage>
</organism>
<sequence>MLNIILLFNIVSNIVGQTCSVNTITCKSIIDINICQQAKDSNNNSICECNSNKCVKSILNKLPCLIYTNEFTCLYRSYGGRWDGANTTNYDTEIMKTNVQDVKIPLMILIVNLLVKYHVNGKMKSVYKLQNVQISSLQKVVEILDLKRNVCLLQMEKYFQLNLEQQLFLILLNVFSKSASIKNMIMSVLLQMEFNVYGELMDIPFVRLILHINFEQKIKDYAYGIKINVKILNVNNTRVLIYVIQNQNNVNGINKK</sequence>
<keyword evidence="3" id="KW-1185">Reference proteome</keyword>
<comment type="caution">
    <text evidence="2">The sequence shown here is derived from an EMBL/GenBank/DDBJ whole genome shotgun (WGS) entry which is preliminary data.</text>
</comment>
<name>A0A8S1WAG0_9CILI</name>
<accession>A0A8S1WAG0</accession>
<dbReference type="AlphaFoldDB" id="A0A8S1WAG0"/>
<proteinExistence type="predicted"/>
<protein>
    <submittedName>
        <fullName evidence="2">Uncharacterized protein</fullName>
    </submittedName>
</protein>
<feature type="chain" id="PRO_5035948314" evidence="1">
    <location>
        <begin position="17"/>
        <end position="256"/>
    </location>
</feature>
<dbReference type="EMBL" id="CAJJDO010000079">
    <property type="protein sequence ID" value="CAD8182806.1"/>
    <property type="molecule type" value="Genomic_DNA"/>
</dbReference>
<evidence type="ECO:0000256" key="1">
    <source>
        <dbReference type="SAM" id="SignalP"/>
    </source>
</evidence>
<evidence type="ECO:0000313" key="2">
    <source>
        <dbReference type="EMBL" id="CAD8182806.1"/>
    </source>
</evidence>
<feature type="signal peptide" evidence="1">
    <location>
        <begin position="1"/>
        <end position="16"/>
    </location>
</feature>
<keyword evidence="1" id="KW-0732">Signal</keyword>
<reference evidence="2" key="1">
    <citation type="submission" date="2021-01" db="EMBL/GenBank/DDBJ databases">
        <authorList>
            <consortium name="Genoscope - CEA"/>
            <person name="William W."/>
        </authorList>
    </citation>
    <scope>NUCLEOTIDE SEQUENCE</scope>
</reference>
<gene>
    <name evidence="2" type="ORF">PPENT_87.1.T0790137</name>
</gene>
<evidence type="ECO:0000313" key="3">
    <source>
        <dbReference type="Proteomes" id="UP000689195"/>
    </source>
</evidence>